<dbReference type="EMBL" id="KZ819602">
    <property type="protein sequence ID" value="PWN38482.1"/>
    <property type="molecule type" value="Genomic_DNA"/>
</dbReference>
<dbReference type="OrthoDB" id="2162994at2759"/>
<dbReference type="SMART" id="SM00401">
    <property type="entry name" value="ZnF_GATA"/>
    <property type="match status" value="1"/>
</dbReference>
<feature type="domain" description="GATA-type" evidence="8">
    <location>
        <begin position="261"/>
        <end position="291"/>
    </location>
</feature>
<keyword evidence="1" id="KW-0479">Metal-binding</keyword>
<dbReference type="PROSITE" id="PS00344">
    <property type="entry name" value="GATA_ZN_FINGER_1"/>
    <property type="match status" value="1"/>
</dbReference>
<dbReference type="GO" id="GO:0008270">
    <property type="term" value="F:zinc ion binding"/>
    <property type="evidence" value="ECO:0007669"/>
    <property type="project" value="UniProtKB-KW"/>
</dbReference>
<dbReference type="STRING" id="1280837.A0A316VLL1"/>
<dbReference type="InterPro" id="IPR013088">
    <property type="entry name" value="Znf_NHR/GATA"/>
</dbReference>
<proteinExistence type="predicted"/>
<name>A0A316VLL1_9BASI</name>
<feature type="compositionally biased region" description="Polar residues" evidence="7">
    <location>
        <begin position="79"/>
        <end position="93"/>
    </location>
</feature>
<keyword evidence="3" id="KW-0862">Zinc</keyword>
<dbReference type="AlphaFoldDB" id="A0A316VLL1"/>
<dbReference type="GO" id="GO:0043565">
    <property type="term" value="F:sequence-specific DNA binding"/>
    <property type="evidence" value="ECO:0007669"/>
    <property type="project" value="InterPro"/>
</dbReference>
<dbReference type="InterPro" id="IPR000679">
    <property type="entry name" value="Znf_GATA"/>
</dbReference>
<evidence type="ECO:0000256" key="5">
    <source>
        <dbReference type="ARBA" id="ARBA00023163"/>
    </source>
</evidence>
<evidence type="ECO:0000313" key="10">
    <source>
        <dbReference type="Proteomes" id="UP000245771"/>
    </source>
</evidence>
<feature type="compositionally biased region" description="Low complexity" evidence="7">
    <location>
        <begin position="177"/>
        <end position="190"/>
    </location>
</feature>
<dbReference type="RefSeq" id="XP_025358784.1">
    <property type="nucleotide sequence ID" value="XM_025502108.1"/>
</dbReference>
<evidence type="ECO:0000256" key="7">
    <source>
        <dbReference type="SAM" id="MobiDB-lite"/>
    </source>
</evidence>
<dbReference type="SUPFAM" id="SSF57716">
    <property type="entry name" value="Glucocorticoid receptor-like (DNA-binding domain)"/>
    <property type="match status" value="1"/>
</dbReference>
<evidence type="ECO:0000256" key="2">
    <source>
        <dbReference type="ARBA" id="ARBA00022771"/>
    </source>
</evidence>
<dbReference type="InParanoid" id="A0A316VLL1"/>
<dbReference type="PANTHER" id="PTHR47172">
    <property type="entry name" value="OS01G0976800 PROTEIN"/>
    <property type="match status" value="1"/>
</dbReference>
<feature type="compositionally biased region" description="Basic and acidic residues" evidence="7">
    <location>
        <begin position="26"/>
        <end position="64"/>
    </location>
</feature>
<evidence type="ECO:0000256" key="1">
    <source>
        <dbReference type="ARBA" id="ARBA00022723"/>
    </source>
</evidence>
<dbReference type="CDD" id="cd00202">
    <property type="entry name" value="ZnF_GATA"/>
    <property type="match status" value="1"/>
</dbReference>
<keyword evidence="5" id="KW-0804">Transcription</keyword>
<dbReference type="PROSITE" id="PS50114">
    <property type="entry name" value="GATA_ZN_FINGER_2"/>
    <property type="match status" value="1"/>
</dbReference>
<dbReference type="GO" id="GO:0006355">
    <property type="term" value="P:regulation of DNA-templated transcription"/>
    <property type="evidence" value="ECO:0007669"/>
    <property type="project" value="InterPro"/>
</dbReference>
<keyword evidence="10" id="KW-1185">Reference proteome</keyword>
<keyword evidence="4" id="KW-0805">Transcription regulation</keyword>
<dbReference type="PANTHER" id="PTHR47172:SF24">
    <property type="entry name" value="GATA ZINC FINGER DOMAIN-CONTAINING PROTEIN 14-RELATED"/>
    <property type="match status" value="1"/>
</dbReference>
<feature type="compositionally biased region" description="Pro residues" evidence="7">
    <location>
        <begin position="157"/>
        <end position="167"/>
    </location>
</feature>
<reference evidence="9 10" key="1">
    <citation type="journal article" date="2018" name="Mol. Biol. Evol.">
        <title>Broad Genomic Sampling Reveals a Smut Pathogenic Ancestry of the Fungal Clade Ustilaginomycotina.</title>
        <authorList>
            <person name="Kijpornyongpan T."/>
            <person name="Mondo S.J."/>
            <person name="Barry K."/>
            <person name="Sandor L."/>
            <person name="Lee J."/>
            <person name="Lipzen A."/>
            <person name="Pangilinan J."/>
            <person name="LaButti K."/>
            <person name="Hainaut M."/>
            <person name="Henrissat B."/>
            <person name="Grigoriev I.V."/>
            <person name="Spatafora J.W."/>
            <person name="Aime M.C."/>
        </authorList>
    </citation>
    <scope>NUCLEOTIDE SEQUENCE [LARGE SCALE GENOMIC DNA]</scope>
    <source>
        <strain evidence="9 10">MCA 3882</strain>
    </source>
</reference>
<feature type="region of interest" description="Disordered" evidence="7">
    <location>
        <begin position="1"/>
        <end position="277"/>
    </location>
</feature>
<dbReference type="Pfam" id="PF00320">
    <property type="entry name" value="GATA"/>
    <property type="match status" value="1"/>
</dbReference>
<evidence type="ECO:0000256" key="4">
    <source>
        <dbReference type="ARBA" id="ARBA00023015"/>
    </source>
</evidence>
<evidence type="ECO:0000313" key="9">
    <source>
        <dbReference type="EMBL" id="PWN38482.1"/>
    </source>
</evidence>
<evidence type="ECO:0000259" key="8">
    <source>
        <dbReference type="PROSITE" id="PS50114"/>
    </source>
</evidence>
<gene>
    <name evidence="9" type="ORF">FA14DRAFT_27392</name>
</gene>
<dbReference type="Proteomes" id="UP000245771">
    <property type="component" value="Unassembled WGS sequence"/>
</dbReference>
<dbReference type="Gene3D" id="3.30.50.10">
    <property type="entry name" value="Erythroid Transcription Factor GATA-1, subunit A"/>
    <property type="match status" value="1"/>
</dbReference>
<dbReference type="GeneID" id="37023889"/>
<evidence type="ECO:0000256" key="3">
    <source>
        <dbReference type="ARBA" id="ARBA00022833"/>
    </source>
</evidence>
<sequence>MRPSTSLNALTAERSDVPYNRPPPSMHDHRFSNRFETGPERVDLDHNRWRERSSEPSRAREIGRPDILPESNLPRDRASSSNGRTYAASTEQEYPSEIAGPSRLGGAVPPPLTSPLGNFPRHPNDSPRSAYSARETDGFNQRAPLPGQHHGGNPAGLPVPQPPPRHPQPGRRASSDYGGTPYPTSYSPPYNTKNDERYGFRPPSDHYSTQHGSRIPSGYYRDEYRDASQNDQTYVSGDESGSMGFRPSKYRKRSRAPAPGSCVSCGVRDTPEWRRGPNGARTLCNACGLHFSKLLRRKKQEEGNETASVTVEELRLSLKLPGNGSTGQTSPF</sequence>
<protein>
    <submittedName>
        <fullName evidence="9">GATA-domain-containing protein</fullName>
    </submittedName>
</protein>
<organism evidence="9 10">
    <name type="scientific">Meira miltonrushii</name>
    <dbReference type="NCBI Taxonomy" id="1280837"/>
    <lineage>
        <taxon>Eukaryota</taxon>
        <taxon>Fungi</taxon>
        <taxon>Dikarya</taxon>
        <taxon>Basidiomycota</taxon>
        <taxon>Ustilaginomycotina</taxon>
        <taxon>Exobasidiomycetes</taxon>
        <taxon>Exobasidiales</taxon>
        <taxon>Brachybasidiaceae</taxon>
        <taxon>Meira</taxon>
    </lineage>
</organism>
<evidence type="ECO:0000256" key="6">
    <source>
        <dbReference type="PROSITE-ProRule" id="PRU00094"/>
    </source>
</evidence>
<keyword evidence="2 6" id="KW-0863">Zinc-finger</keyword>
<accession>A0A316VLL1</accession>